<dbReference type="OrthoDB" id="839663at2"/>
<dbReference type="AlphaFoldDB" id="A0A4Z1R6S8"/>
<dbReference type="InterPro" id="IPR038573">
    <property type="entry name" value="BrnT_sf"/>
</dbReference>
<dbReference type="RefSeq" id="WP_137410494.1">
    <property type="nucleotide sequence ID" value="NZ_CP074393.1"/>
</dbReference>
<protein>
    <submittedName>
        <fullName evidence="1">BrnT family toxin</fullName>
    </submittedName>
</protein>
<dbReference type="Proteomes" id="UP000298735">
    <property type="component" value="Chromosome Circular"/>
</dbReference>
<dbReference type="InterPro" id="IPR007460">
    <property type="entry name" value="BrnT_toxin"/>
</dbReference>
<dbReference type="KEGG" id="asal:CFBP5507_07280"/>
<dbReference type="EMBL" id="CP109968">
    <property type="protein sequence ID" value="UYZ08791.1"/>
    <property type="molecule type" value="Genomic_DNA"/>
</dbReference>
<gene>
    <name evidence="1" type="ORF">CFBP5507_07280</name>
</gene>
<reference evidence="1" key="1">
    <citation type="submission" date="2022-10" db="EMBL/GenBank/DDBJ databases">
        <title>Complete genome sequence of Agrobacterium salinitolerans CFBP5507.</title>
        <authorList>
            <person name="Tchabashvili S."/>
            <person name="Yen H.-C."/>
            <person name="Haryono M."/>
            <person name="Lin Y.-C."/>
            <person name="Lai E.-M."/>
            <person name="Kuo C.-H."/>
        </authorList>
    </citation>
    <scope>NUCLEOTIDE SEQUENCE</scope>
    <source>
        <strain evidence="1">CFBP5507</strain>
    </source>
</reference>
<evidence type="ECO:0000313" key="1">
    <source>
        <dbReference type="EMBL" id="UYZ08791.1"/>
    </source>
</evidence>
<dbReference type="Pfam" id="PF04365">
    <property type="entry name" value="BrnT_toxin"/>
    <property type="match status" value="1"/>
</dbReference>
<proteinExistence type="predicted"/>
<sequence>MLYFEWNSDKASANLAKHGVSFETARGVFDDPFAVDVEDRSANYGEVRRRIVGLGNGLFLTVIYTERSEVIRIISARKATRAECKEYDDNGW</sequence>
<accession>A0A4Z1R6S8</accession>
<organism evidence="1 2">
    <name type="scientific">Agrobacterium salinitolerans</name>
    <dbReference type="NCBI Taxonomy" id="1183413"/>
    <lineage>
        <taxon>Bacteria</taxon>
        <taxon>Pseudomonadati</taxon>
        <taxon>Pseudomonadota</taxon>
        <taxon>Alphaproteobacteria</taxon>
        <taxon>Hyphomicrobiales</taxon>
        <taxon>Rhizobiaceae</taxon>
        <taxon>Rhizobium/Agrobacterium group</taxon>
        <taxon>Agrobacterium</taxon>
    </lineage>
</organism>
<dbReference type="Gene3D" id="3.10.450.530">
    <property type="entry name" value="Ribonuclease toxin, BrnT, of type II toxin-antitoxin system"/>
    <property type="match status" value="1"/>
</dbReference>
<name>A0A4Z1R6S8_9HYPH</name>
<evidence type="ECO:0000313" key="2">
    <source>
        <dbReference type="Proteomes" id="UP000298735"/>
    </source>
</evidence>